<feature type="compositionally biased region" description="Basic and acidic residues" evidence="7">
    <location>
        <begin position="1"/>
        <end position="16"/>
    </location>
</feature>
<evidence type="ECO:0000256" key="7">
    <source>
        <dbReference type="SAM" id="MobiDB-lite"/>
    </source>
</evidence>
<organism evidence="10 11">
    <name type="scientific">Colletotrichum scovillei</name>
    <dbReference type="NCBI Taxonomy" id="1209932"/>
    <lineage>
        <taxon>Eukaryota</taxon>
        <taxon>Fungi</taxon>
        <taxon>Dikarya</taxon>
        <taxon>Ascomycota</taxon>
        <taxon>Pezizomycotina</taxon>
        <taxon>Sordariomycetes</taxon>
        <taxon>Hypocreomycetidae</taxon>
        <taxon>Glomerellales</taxon>
        <taxon>Glomerellaceae</taxon>
        <taxon>Colletotrichum</taxon>
        <taxon>Colletotrichum acutatum species complex</taxon>
    </lineage>
</organism>
<keyword evidence="3" id="KW-0805">Transcription regulation</keyword>
<feature type="non-terminal residue" evidence="10">
    <location>
        <position position="1"/>
    </location>
</feature>
<dbReference type="InterPro" id="IPR036864">
    <property type="entry name" value="Zn2-C6_fun-type_DNA-bd_sf"/>
</dbReference>
<keyword evidence="4" id="KW-0804">Transcription</keyword>
<dbReference type="InterPro" id="IPR001138">
    <property type="entry name" value="Zn2Cys6_DnaBD"/>
</dbReference>
<proteinExistence type="predicted"/>
<evidence type="ECO:0000259" key="8">
    <source>
        <dbReference type="PROSITE" id="PS50048"/>
    </source>
</evidence>
<dbReference type="PROSITE" id="PS50048">
    <property type="entry name" value="ZN2_CY6_FUNGAL_2"/>
    <property type="match status" value="1"/>
</dbReference>
<dbReference type="PROSITE" id="PS50157">
    <property type="entry name" value="ZINC_FINGER_C2H2_2"/>
    <property type="match status" value="1"/>
</dbReference>
<dbReference type="CDD" id="cd00067">
    <property type="entry name" value="GAL4"/>
    <property type="match status" value="1"/>
</dbReference>
<dbReference type="SMART" id="SM00355">
    <property type="entry name" value="ZnF_C2H2"/>
    <property type="match status" value="1"/>
</dbReference>
<evidence type="ECO:0000313" key="11">
    <source>
        <dbReference type="Proteomes" id="UP000699042"/>
    </source>
</evidence>
<gene>
    <name evidence="10" type="ORF">JMJ77_000101</name>
</gene>
<keyword evidence="1" id="KW-0479">Metal-binding</keyword>
<dbReference type="SUPFAM" id="SSF57667">
    <property type="entry name" value="beta-beta-alpha zinc fingers"/>
    <property type="match status" value="1"/>
</dbReference>
<dbReference type="EMBL" id="JAESDN010000003">
    <property type="protein sequence ID" value="KAG7053008.1"/>
    <property type="molecule type" value="Genomic_DNA"/>
</dbReference>
<dbReference type="GO" id="GO:0000981">
    <property type="term" value="F:DNA-binding transcription factor activity, RNA polymerase II-specific"/>
    <property type="evidence" value="ECO:0007669"/>
    <property type="project" value="InterPro"/>
</dbReference>
<feature type="domain" description="C2H2-type" evidence="9">
    <location>
        <begin position="64"/>
        <end position="91"/>
    </location>
</feature>
<dbReference type="Pfam" id="PF04082">
    <property type="entry name" value="Fungal_trans"/>
    <property type="match status" value="1"/>
</dbReference>
<dbReference type="PANTHER" id="PTHR47660:SF2">
    <property type="entry name" value="TRANSCRIPTION FACTOR WITH C2H2 AND ZN(2)-CYS(6) DNA BINDING DOMAIN (EUROFUNG)"/>
    <property type="match status" value="1"/>
</dbReference>
<evidence type="ECO:0000256" key="1">
    <source>
        <dbReference type="ARBA" id="ARBA00022723"/>
    </source>
</evidence>
<protein>
    <submittedName>
        <fullName evidence="10">Fungal specific transcription factor domain-containing protein</fullName>
    </submittedName>
</protein>
<evidence type="ECO:0000259" key="9">
    <source>
        <dbReference type="PROSITE" id="PS50157"/>
    </source>
</evidence>
<dbReference type="GO" id="GO:0003677">
    <property type="term" value="F:DNA binding"/>
    <property type="evidence" value="ECO:0007669"/>
    <property type="project" value="InterPro"/>
</dbReference>
<feature type="region of interest" description="Disordered" evidence="7">
    <location>
        <begin position="1"/>
        <end position="24"/>
    </location>
</feature>
<reference evidence="10" key="1">
    <citation type="submission" date="2021-05" db="EMBL/GenBank/DDBJ databases">
        <title>Comparative genomics of three Colletotrichum scovillei strains and genetic complementation revealed genes involved fungal growth and virulence on chili pepper.</title>
        <authorList>
            <person name="Hsieh D.-K."/>
            <person name="Chuang S.-C."/>
            <person name="Chen C.-Y."/>
            <person name="Chao Y.-T."/>
            <person name="Lu M.-Y.J."/>
            <person name="Lee M.-H."/>
            <person name="Shih M.-C."/>
        </authorList>
    </citation>
    <scope>NUCLEOTIDE SEQUENCE</scope>
    <source>
        <strain evidence="10">Coll-153</strain>
    </source>
</reference>
<sequence length="866" mass="96626">TSQWERKNPAREETPRHPQCRPSRQNLESYQHFSNSTIHVGTKPTTPVKNRVSGMADIACAVSLTCATCGRTFSRRDSLLRHTATHKKTRSRGSLRRKSCLECARAKIRCDNAQPVCSSCLRRQMDCQYDHINQGPDHTSQPVLPPVVPGGQQAHSVARTPSDFKQTQNLSPNHSCRLLNNETHLSVLSDIMPISSQKDCLKSADGNSQTLNFRCPEASLSIDSRLPDEHYVERGQLSDFLSVDMPLFEELVNDPVNFYVQGSNDLGSGLSNFDIFNAIYNISPAADDVSISANVPMLNISSYGHDTATINCFTESLVTQPFPGEMISESVCSNLQSWLFRRATDGADFGIGMLESHEFPDTDTLNAYLNAYFAHFGQVIPIVHRPTFNPNECPLLTLAMACVGAGFSGLQNSMNVSIRLSRMCRDVLFTLMRKSSECLHTLPYLIAQLLQGIHGFSCGEYDLYDSSQSLRSLLSNSYKRMLASGTIKSKLALNPSQNSSLGERWFFWVQEEQKRRIGRYIYEYDYFAFQMHSSRPILHTSDVTFDPDGPSCYWEATTAGEWHAVSSGGTAPQVYPVPAPPGRVHSTGIDDYTDQANPGPATFALQVLLRSLCSIVDLTDNDFAGILCNELHLTSGTEDILDQLRPFNRLLAPSDNISPIISKETIRLEVQAAQMVHMAHLHSAGKMMRLFQDVFQLGSDFQTAIQEVLTWGSKNVSKVRDVAFHAAQVLGIVRHYPFHTPSEAFNVFKSGLALFCASRWLSEQQILMDTPDRGSWSTSSLRLDYIPINLVAKRQWESNIQAWVQERNLVHNPAILGTPNILGPAGQKHILGMTMDLLRQNTPWGISMRLSEVLARILGTVFLEHE</sequence>
<dbReference type="SMART" id="SM00066">
    <property type="entry name" value="GAL4"/>
    <property type="match status" value="1"/>
</dbReference>
<dbReference type="Proteomes" id="UP000699042">
    <property type="component" value="Unassembled WGS sequence"/>
</dbReference>
<dbReference type="PROSITE" id="PS00463">
    <property type="entry name" value="ZN2_CY6_FUNGAL_1"/>
    <property type="match status" value="1"/>
</dbReference>
<dbReference type="InterPro" id="IPR007219">
    <property type="entry name" value="XnlR_reg_dom"/>
</dbReference>
<dbReference type="AlphaFoldDB" id="A0A9P7RAD8"/>
<evidence type="ECO:0000256" key="3">
    <source>
        <dbReference type="ARBA" id="ARBA00023015"/>
    </source>
</evidence>
<evidence type="ECO:0000256" key="4">
    <source>
        <dbReference type="ARBA" id="ARBA00023163"/>
    </source>
</evidence>
<dbReference type="Pfam" id="PF00172">
    <property type="entry name" value="Zn_clus"/>
    <property type="match status" value="1"/>
</dbReference>
<dbReference type="Gene3D" id="3.30.160.60">
    <property type="entry name" value="Classic Zinc Finger"/>
    <property type="match status" value="1"/>
</dbReference>
<dbReference type="CDD" id="cd12148">
    <property type="entry name" value="fungal_TF_MHR"/>
    <property type="match status" value="1"/>
</dbReference>
<dbReference type="PANTHER" id="PTHR47660">
    <property type="entry name" value="TRANSCRIPTION FACTOR WITH C2H2 AND ZN(2)-CYS(6) DNA BINDING DOMAIN (EUROFUNG)-RELATED-RELATED"/>
    <property type="match status" value="1"/>
</dbReference>
<evidence type="ECO:0000256" key="5">
    <source>
        <dbReference type="ARBA" id="ARBA00023242"/>
    </source>
</evidence>
<accession>A0A9P7RAD8</accession>
<dbReference type="Gene3D" id="4.10.240.10">
    <property type="entry name" value="Zn(2)-C6 fungal-type DNA-binding domain"/>
    <property type="match status" value="1"/>
</dbReference>
<dbReference type="GO" id="GO:0006351">
    <property type="term" value="P:DNA-templated transcription"/>
    <property type="evidence" value="ECO:0007669"/>
    <property type="project" value="InterPro"/>
</dbReference>
<dbReference type="InterPro" id="IPR036236">
    <property type="entry name" value="Znf_C2H2_sf"/>
</dbReference>
<evidence type="ECO:0000313" key="10">
    <source>
        <dbReference type="EMBL" id="KAG7053008.1"/>
    </source>
</evidence>
<name>A0A9P7RAD8_9PEZI</name>
<feature type="domain" description="Zn(2)-C6 fungal-type" evidence="8">
    <location>
        <begin position="99"/>
        <end position="129"/>
    </location>
</feature>
<comment type="caution">
    <text evidence="10">The sequence shown here is derived from an EMBL/GenBank/DDBJ whole genome shotgun (WGS) entry which is preliminary data.</text>
</comment>
<dbReference type="GO" id="GO:0008270">
    <property type="term" value="F:zinc ion binding"/>
    <property type="evidence" value="ECO:0007669"/>
    <property type="project" value="UniProtKB-KW"/>
</dbReference>
<keyword evidence="5" id="KW-0539">Nucleus</keyword>
<dbReference type="InterPro" id="IPR013087">
    <property type="entry name" value="Znf_C2H2_type"/>
</dbReference>
<evidence type="ECO:0000256" key="2">
    <source>
        <dbReference type="ARBA" id="ARBA00022833"/>
    </source>
</evidence>
<keyword evidence="6" id="KW-0863">Zinc-finger</keyword>
<dbReference type="SUPFAM" id="SSF57701">
    <property type="entry name" value="Zn2/Cys6 DNA-binding domain"/>
    <property type="match status" value="1"/>
</dbReference>
<evidence type="ECO:0000256" key="6">
    <source>
        <dbReference type="PROSITE-ProRule" id="PRU00042"/>
    </source>
</evidence>
<keyword evidence="2" id="KW-0862">Zinc</keyword>
<keyword evidence="11" id="KW-1185">Reference proteome</keyword>
<dbReference type="PROSITE" id="PS00028">
    <property type="entry name" value="ZINC_FINGER_C2H2_1"/>
    <property type="match status" value="1"/>
</dbReference>